<accession>A0A8E2E5S7</accession>
<reference evidence="1 2" key="1">
    <citation type="journal article" date="2016" name="Nat. Commun.">
        <title>Ectomycorrhizal ecology is imprinted in the genome of the dominant symbiotic fungus Cenococcum geophilum.</title>
        <authorList>
            <consortium name="DOE Joint Genome Institute"/>
            <person name="Peter M."/>
            <person name="Kohler A."/>
            <person name="Ohm R.A."/>
            <person name="Kuo A."/>
            <person name="Krutzmann J."/>
            <person name="Morin E."/>
            <person name="Arend M."/>
            <person name="Barry K.W."/>
            <person name="Binder M."/>
            <person name="Choi C."/>
            <person name="Clum A."/>
            <person name="Copeland A."/>
            <person name="Grisel N."/>
            <person name="Haridas S."/>
            <person name="Kipfer T."/>
            <person name="LaButti K."/>
            <person name="Lindquist E."/>
            <person name="Lipzen A."/>
            <person name="Maire R."/>
            <person name="Meier B."/>
            <person name="Mihaltcheva S."/>
            <person name="Molinier V."/>
            <person name="Murat C."/>
            <person name="Poggeler S."/>
            <person name="Quandt C.A."/>
            <person name="Sperisen C."/>
            <person name="Tritt A."/>
            <person name="Tisserant E."/>
            <person name="Crous P.W."/>
            <person name="Henrissat B."/>
            <person name="Nehls U."/>
            <person name="Egli S."/>
            <person name="Spatafora J.W."/>
            <person name="Grigoriev I.V."/>
            <person name="Martin F.M."/>
        </authorList>
    </citation>
    <scope>NUCLEOTIDE SEQUENCE [LARGE SCALE GENOMIC DNA]</scope>
    <source>
        <strain evidence="1 2">CBS 459.81</strain>
    </source>
</reference>
<protein>
    <submittedName>
        <fullName evidence="1">Uncharacterized protein</fullName>
    </submittedName>
</protein>
<name>A0A8E2E5S7_9PEZI</name>
<dbReference type="AlphaFoldDB" id="A0A8E2E5S7"/>
<organism evidence="1 2">
    <name type="scientific">Lepidopterella palustris CBS 459.81</name>
    <dbReference type="NCBI Taxonomy" id="1314670"/>
    <lineage>
        <taxon>Eukaryota</taxon>
        <taxon>Fungi</taxon>
        <taxon>Dikarya</taxon>
        <taxon>Ascomycota</taxon>
        <taxon>Pezizomycotina</taxon>
        <taxon>Dothideomycetes</taxon>
        <taxon>Pleosporomycetidae</taxon>
        <taxon>Mytilinidiales</taxon>
        <taxon>Argynnaceae</taxon>
        <taxon>Lepidopterella</taxon>
    </lineage>
</organism>
<dbReference type="Proteomes" id="UP000250266">
    <property type="component" value="Unassembled WGS sequence"/>
</dbReference>
<gene>
    <name evidence="1" type="ORF">K432DRAFT_113061</name>
</gene>
<sequence length="70" mass="8288">MKSRTAVLLDYLAFTQSCHTPALRLTPSKKRDKHQDRFRYSPVFTKGRQELRICLIFLIKLLPFLTHPLM</sequence>
<keyword evidence="2" id="KW-1185">Reference proteome</keyword>
<evidence type="ECO:0000313" key="2">
    <source>
        <dbReference type="Proteomes" id="UP000250266"/>
    </source>
</evidence>
<proteinExistence type="predicted"/>
<dbReference type="EMBL" id="KV745105">
    <property type="protein sequence ID" value="OCK77713.1"/>
    <property type="molecule type" value="Genomic_DNA"/>
</dbReference>
<evidence type="ECO:0000313" key="1">
    <source>
        <dbReference type="EMBL" id="OCK77713.1"/>
    </source>
</evidence>